<evidence type="ECO:0000256" key="1">
    <source>
        <dbReference type="SAM" id="MobiDB-lite"/>
    </source>
</evidence>
<organism evidence="2 3">
    <name type="scientific">Apodospora peruviana</name>
    <dbReference type="NCBI Taxonomy" id="516989"/>
    <lineage>
        <taxon>Eukaryota</taxon>
        <taxon>Fungi</taxon>
        <taxon>Dikarya</taxon>
        <taxon>Ascomycota</taxon>
        <taxon>Pezizomycotina</taxon>
        <taxon>Sordariomycetes</taxon>
        <taxon>Sordariomycetidae</taxon>
        <taxon>Sordariales</taxon>
        <taxon>Lasiosphaeriaceae</taxon>
        <taxon>Apodospora</taxon>
    </lineage>
</organism>
<dbReference type="PANTHER" id="PTHR38166">
    <property type="entry name" value="C2H2-TYPE DOMAIN-CONTAINING PROTEIN-RELATED"/>
    <property type="match status" value="1"/>
</dbReference>
<dbReference type="AlphaFoldDB" id="A0AAE0HX10"/>
<sequence length="509" mass="57456">MLTHMSPATRFKVSSTRQNNQGSTDSFCRPQDGNSKHTPTNHSTSETVFGQETTRTPSQDLSPPFRDCDIYDFCMDVDYDETQSIQPRRKQRRTFSSPKPVLDSAIKKPAPRTRVSGRQHRRRSRLSTTDDKTGNNDDDGVGDRSDSDISARQIPRQLFSCPFYKHNSMRNMNCVRLRLTRVRDVKQHLVRRHRRPIYCPTCGTVFPDSQICAAHIVARTCLRPARGVDIEGVDESQSIALARRVNRSLDERAQWFSIWDILFPDSPKPSSPYLSNHFEEIFGMMKDYWQHHGKVLVAELAGDGHHGRRVEHLSSAVVETLLDRFLASSQSVTDPARVLRRPAAAVESVQRASEESCPPPFLPQIESLQRQRQPSEKLDPDRSSMSRSSTGYHSATDTTADTYYAGAWQSQYAPSTATDGALLPYRPWGQLFPDPIPNPLLAPPDARPQPMHHRGSGGSLDIACYEWPFDNGDFRRDFATPFTGSTELGFDFSAPGRSPVIYDENSFPL</sequence>
<reference evidence="2" key="2">
    <citation type="submission" date="2023-06" db="EMBL/GenBank/DDBJ databases">
        <authorList>
            <consortium name="Lawrence Berkeley National Laboratory"/>
            <person name="Haridas S."/>
            <person name="Hensen N."/>
            <person name="Bonometti L."/>
            <person name="Westerberg I."/>
            <person name="Brannstrom I.O."/>
            <person name="Guillou S."/>
            <person name="Cros-Aarteil S."/>
            <person name="Calhoun S."/>
            <person name="Kuo A."/>
            <person name="Mondo S."/>
            <person name="Pangilinan J."/>
            <person name="Riley R."/>
            <person name="Labutti K."/>
            <person name="Andreopoulos B."/>
            <person name="Lipzen A."/>
            <person name="Chen C."/>
            <person name="Yanf M."/>
            <person name="Daum C."/>
            <person name="Ng V."/>
            <person name="Clum A."/>
            <person name="Steindorff A."/>
            <person name="Ohm R."/>
            <person name="Martin F."/>
            <person name="Silar P."/>
            <person name="Natvig D."/>
            <person name="Lalanne C."/>
            <person name="Gautier V."/>
            <person name="Ament-Velasquez S.L."/>
            <person name="Kruys A."/>
            <person name="Hutchinson M.I."/>
            <person name="Powell A.J."/>
            <person name="Barry K."/>
            <person name="Miller A.N."/>
            <person name="Grigoriev I.V."/>
            <person name="Debuchy R."/>
            <person name="Gladieux P."/>
            <person name="Thoren M.H."/>
            <person name="Johannesson H."/>
        </authorList>
    </citation>
    <scope>NUCLEOTIDE SEQUENCE</scope>
    <source>
        <strain evidence="2">CBS 118394</strain>
    </source>
</reference>
<evidence type="ECO:0000313" key="2">
    <source>
        <dbReference type="EMBL" id="KAK3314483.1"/>
    </source>
</evidence>
<evidence type="ECO:0008006" key="4">
    <source>
        <dbReference type="Google" id="ProtNLM"/>
    </source>
</evidence>
<feature type="compositionally biased region" description="Polar residues" evidence="1">
    <location>
        <begin position="12"/>
        <end position="61"/>
    </location>
</feature>
<reference evidence="2" key="1">
    <citation type="journal article" date="2023" name="Mol. Phylogenet. Evol.">
        <title>Genome-scale phylogeny and comparative genomics of the fungal order Sordariales.</title>
        <authorList>
            <person name="Hensen N."/>
            <person name="Bonometti L."/>
            <person name="Westerberg I."/>
            <person name="Brannstrom I.O."/>
            <person name="Guillou S."/>
            <person name="Cros-Aarteil S."/>
            <person name="Calhoun S."/>
            <person name="Haridas S."/>
            <person name="Kuo A."/>
            <person name="Mondo S."/>
            <person name="Pangilinan J."/>
            <person name="Riley R."/>
            <person name="LaButti K."/>
            <person name="Andreopoulos B."/>
            <person name="Lipzen A."/>
            <person name="Chen C."/>
            <person name="Yan M."/>
            <person name="Daum C."/>
            <person name="Ng V."/>
            <person name="Clum A."/>
            <person name="Steindorff A."/>
            <person name="Ohm R.A."/>
            <person name="Martin F."/>
            <person name="Silar P."/>
            <person name="Natvig D.O."/>
            <person name="Lalanne C."/>
            <person name="Gautier V."/>
            <person name="Ament-Velasquez S.L."/>
            <person name="Kruys A."/>
            <person name="Hutchinson M.I."/>
            <person name="Powell A.J."/>
            <person name="Barry K."/>
            <person name="Miller A.N."/>
            <person name="Grigoriev I.V."/>
            <person name="Debuchy R."/>
            <person name="Gladieux P."/>
            <person name="Hiltunen Thoren M."/>
            <person name="Johannesson H."/>
        </authorList>
    </citation>
    <scope>NUCLEOTIDE SEQUENCE</scope>
    <source>
        <strain evidence="2">CBS 118394</strain>
    </source>
</reference>
<feature type="compositionally biased region" description="Basic and acidic residues" evidence="1">
    <location>
        <begin position="128"/>
        <end position="149"/>
    </location>
</feature>
<keyword evidence="3" id="KW-1185">Reference proteome</keyword>
<feature type="region of interest" description="Disordered" evidence="1">
    <location>
        <begin position="82"/>
        <end position="149"/>
    </location>
</feature>
<feature type="region of interest" description="Disordered" evidence="1">
    <location>
        <begin position="1"/>
        <end position="64"/>
    </location>
</feature>
<protein>
    <recommendedName>
        <fullName evidence="4">C2H2-type domain-containing protein</fullName>
    </recommendedName>
</protein>
<gene>
    <name evidence="2" type="ORF">B0H66DRAFT_605429</name>
</gene>
<comment type="caution">
    <text evidence="2">The sequence shown here is derived from an EMBL/GenBank/DDBJ whole genome shotgun (WGS) entry which is preliminary data.</text>
</comment>
<evidence type="ECO:0000313" key="3">
    <source>
        <dbReference type="Proteomes" id="UP001283341"/>
    </source>
</evidence>
<feature type="compositionally biased region" description="Basic residues" evidence="1">
    <location>
        <begin position="109"/>
        <end position="125"/>
    </location>
</feature>
<feature type="region of interest" description="Disordered" evidence="1">
    <location>
        <begin position="349"/>
        <end position="396"/>
    </location>
</feature>
<dbReference type="EMBL" id="JAUEDM010000006">
    <property type="protein sequence ID" value="KAK3314483.1"/>
    <property type="molecule type" value="Genomic_DNA"/>
</dbReference>
<dbReference type="Proteomes" id="UP001283341">
    <property type="component" value="Unassembled WGS sequence"/>
</dbReference>
<proteinExistence type="predicted"/>
<dbReference type="PANTHER" id="PTHR38166:SF1">
    <property type="entry name" value="C2H2-TYPE DOMAIN-CONTAINING PROTEIN"/>
    <property type="match status" value="1"/>
</dbReference>
<accession>A0AAE0HX10</accession>
<feature type="compositionally biased region" description="Basic and acidic residues" evidence="1">
    <location>
        <begin position="373"/>
        <end position="384"/>
    </location>
</feature>
<name>A0AAE0HX10_9PEZI</name>